<keyword evidence="15" id="KW-1185">Reference proteome</keyword>
<comment type="cofactor">
    <cofactor evidence="1">
        <name>heme</name>
        <dbReference type="ChEBI" id="CHEBI:30413"/>
    </cofactor>
</comment>
<dbReference type="InterPro" id="IPR001128">
    <property type="entry name" value="Cyt_P450"/>
</dbReference>
<evidence type="ECO:0000256" key="2">
    <source>
        <dbReference type="ARBA" id="ARBA00003690"/>
    </source>
</evidence>
<keyword evidence="11" id="KW-0408">Iron</keyword>
<evidence type="ECO:0000256" key="4">
    <source>
        <dbReference type="ARBA" id="ARBA00004406"/>
    </source>
</evidence>
<keyword evidence="12" id="KW-0503">Monooxygenase</keyword>
<keyword evidence="6" id="KW-0349">Heme</keyword>
<dbReference type="PANTHER" id="PTHR24291:SF189">
    <property type="entry name" value="CYTOCHROME P450 4C3-RELATED"/>
    <property type="match status" value="1"/>
</dbReference>
<dbReference type="Pfam" id="PF00067">
    <property type="entry name" value="p450"/>
    <property type="match status" value="1"/>
</dbReference>
<evidence type="ECO:0000256" key="12">
    <source>
        <dbReference type="ARBA" id="ARBA00023033"/>
    </source>
</evidence>
<keyword evidence="7" id="KW-0479">Metal-binding</keyword>
<dbReference type="AlphaFoldDB" id="E2A3I8"/>
<keyword evidence="8" id="KW-0256">Endoplasmic reticulum</keyword>
<dbReference type="GO" id="GO:0004497">
    <property type="term" value="F:monooxygenase activity"/>
    <property type="evidence" value="ECO:0007669"/>
    <property type="project" value="UniProtKB-KW"/>
</dbReference>
<dbReference type="InterPro" id="IPR036396">
    <property type="entry name" value="Cyt_P450_sf"/>
</dbReference>
<evidence type="ECO:0000313" key="14">
    <source>
        <dbReference type="EMBL" id="EFN72001.1"/>
    </source>
</evidence>
<dbReference type="EMBL" id="GL436434">
    <property type="protein sequence ID" value="EFN72001.1"/>
    <property type="molecule type" value="Genomic_DNA"/>
</dbReference>
<gene>
    <name evidence="14" type="ORF">EAG_10141</name>
</gene>
<name>E2A3I8_CAMFO</name>
<organism evidence="15">
    <name type="scientific">Camponotus floridanus</name>
    <name type="common">Florida carpenter ant</name>
    <dbReference type="NCBI Taxonomy" id="104421"/>
    <lineage>
        <taxon>Eukaryota</taxon>
        <taxon>Metazoa</taxon>
        <taxon>Ecdysozoa</taxon>
        <taxon>Arthropoda</taxon>
        <taxon>Hexapoda</taxon>
        <taxon>Insecta</taxon>
        <taxon>Pterygota</taxon>
        <taxon>Neoptera</taxon>
        <taxon>Endopterygota</taxon>
        <taxon>Hymenoptera</taxon>
        <taxon>Apocrita</taxon>
        <taxon>Aculeata</taxon>
        <taxon>Formicoidea</taxon>
        <taxon>Formicidae</taxon>
        <taxon>Formicinae</taxon>
        <taxon>Camponotus</taxon>
    </lineage>
</organism>
<keyword evidence="10" id="KW-0560">Oxidoreductase</keyword>
<evidence type="ECO:0000313" key="15">
    <source>
        <dbReference type="Proteomes" id="UP000000311"/>
    </source>
</evidence>
<evidence type="ECO:0000256" key="5">
    <source>
        <dbReference type="ARBA" id="ARBA00010617"/>
    </source>
</evidence>
<dbReference type="GO" id="GO:0016705">
    <property type="term" value="F:oxidoreductase activity, acting on paired donors, with incorporation or reduction of molecular oxygen"/>
    <property type="evidence" value="ECO:0007669"/>
    <property type="project" value="InterPro"/>
</dbReference>
<proteinExistence type="inferred from homology"/>
<evidence type="ECO:0000256" key="1">
    <source>
        <dbReference type="ARBA" id="ARBA00001971"/>
    </source>
</evidence>
<keyword evidence="13" id="KW-0472">Membrane</keyword>
<evidence type="ECO:0000256" key="11">
    <source>
        <dbReference type="ARBA" id="ARBA00023004"/>
    </source>
</evidence>
<evidence type="ECO:0000256" key="6">
    <source>
        <dbReference type="ARBA" id="ARBA00022617"/>
    </source>
</evidence>
<sequence>MQNLNYFILGTKWQTRRKILTPAFHFNILNQFIDILVKESDRMTKSLKNVKGTIIKDLVPFISEHTLNAICETAMGISLHDFGMFQQEYREAVHQIIELFSRYWLHNNLLFALSPQGRRQKKVLKILHRFTEKIIAERKLYHECTNGRYLKNFESGKKPEIDEVIGIKKKRLAMLDLLIAASQEGLLTDLDIKEEVDTFMFEGHDTTAMGITFALLLLAEHKDIQLKYIGDTPRNREHTEKSKKEVDSSD</sequence>
<comment type="function">
    <text evidence="2">May be involved in the metabolism of insect hormones and in the breakdown of synthetic insecticides.</text>
</comment>
<dbReference type="Proteomes" id="UP000000311">
    <property type="component" value="Unassembled WGS sequence"/>
</dbReference>
<dbReference type="InParanoid" id="E2A3I8"/>
<evidence type="ECO:0000256" key="7">
    <source>
        <dbReference type="ARBA" id="ARBA00022723"/>
    </source>
</evidence>
<dbReference type="GO" id="GO:0020037">
    <property type="term" value="F:heme binding"/>
    <property type="evidence" value="ECO:0007669"/>
    <property type="project" value="InterPro"/>
</dbReference>
<evidence type="ECO:0000256" key="9">
    <source>
        <dbReference type="ARBA" id="ARBA00022848"/>
    </source>
</evidence>
<evidence type="ECO:0000256" key="8">
    <source>
        <dbReference type="ARBA" id="ARBA00022824"/>
    </source>
</evidence>
<dbReference type="GO" id="GO:0005789">
    <property type="term" value="C:endoplasmic reticulum membrane"/>
    <property type="evidence" value="ECO:0007669"/>
    <property type="project" value="UniProtKB-SubCell"/>
</dbReference>
<comment type="similarity">
    <text evidence="5">Belongs to the cytochrome P450 family.</text>
</comment>
<reference evidence="14 15" key="1">
    <citation type="journal article" date="2010" name="Science">
        <title>Genomic comparison of the ants Camponotus floridanus and Harpegnathos saltator.</title>
        <authorList>
            <person name="Bonasio R."/>
            <person name="Zhang G."/>
            <person name="Ye C."/>
            <person name="Mutti N.S."/>
            <person name="Fang X."/>
            <person name="Qin N."/>
            <person name="Donahue G."/>
            <person name="Yang P."/>
            <person name="Li Q."/>
            <person name="Li C."/>
            <person name="Zhang P."/>
            <person name="Huang Z."/>
            <person name="Berger S.L."/>
            <person name="Reinberg D."/>
            <person name="Wang J."/>
            <person name="Liebig J."/>
        </authorList>
    </citation>
    <scope>NUCLEOTIDE SEQUENCE [LARGE SCALE GENOMIC DNA]</scope>
    <source>
        <strain evidence="15">C129</strain>
    </source>
</reference>
<dbReference type="Gene3D" id="1.10.630.10">
    <property type="entry name" value="Cytochrome P450"/>
    <property type="match status" value="1"/>
</dbReference>
<protein>
    <submittedName>
        <fullName evidence="14">Cytochrome P450 4C1</fullName>
    </submittedName>
</protein>
<keyword evidence="9" id="KW-0492">Microsome</keyword>
<dbReference type="InterPro" id="IPR050196">
    <property type="entry name" value="Cytochrome_P450_Monoox"/>
</dbReference>
<dbReference type="PANTHER" id="PTHR24291">
    <property type="entry name" value="CYTOCHROME P450 FAMILY 4"/>
    <property type="match status" value="1"/>
</dbReference>
<accession>E2A3I8</accession>
<dbReference type="OrthoDB" id="1470350at2759"/>
<comment type="subcellular location">
    <subcellularLocation>
        <location evidence="4">Endoplasmic reticulum membrane</location>
        <topology evidence="4">Peripheral membrane protein</topology>
    </subcellularLocation>
    <subcellularLocation>
        <location evidence="3">Microsome membrane</location>
        <topology evidence="3">Peripheral membrane protein</topology>
    </subcellularLocation>
</comment>
<evidence type="ECO:0000256" key="10">
    <source>
        <dbReference type="ARBA" id="ARBA00023002"/>
    </source>
</evidence>
<dbReference type="OMA" id="HECTNGR"/>
<dbReference type="GO" id="GO:0005506">
    <property type="term" value="F:iron ion binding"/>
    <property type="evidence" value="ECO:0007669"/>
    <property type="project" value="InterPro"/>
</dbReference>
<dbReference type="SUPFAM" id="SSF48264">
    <property type="entry name" value="Cytochrome P450"/>
    <property type="match status" value="1"/>
</dbReference>
<evidence type="ECO:0000256" key="3">
    <source>
        <dbReference type="ARBA" id="ARBA00004174"/>
    </source>
</evidence>
<evidence type="ECO:0000256" key="13">
    <source>
        <dbReference type="ARBA" id="ARBA00023136"/>
    </source>
</evidence>